<accession>A0A1M6HSA5</accession>
<dbReference type="AlphaFoldDB" id="A0A1M6HSA5"/>
<sequence length="143" mass="16453">MTLLEGVRTFIKTCPYLSDSSKDVNVNYLSENIDSYSIEEVESIPIIKKYIDGSAIKQYVFDLTSRESYGDNVAINLKVSEFYEKFASWLEEQSSLKKLPYIGDTKEARKFEVISSNYIADKNADKAQYKIRIRLIYLENGGM</sequence>
<reference evidence="1 2" key="1">
    <citation type="submission" date="2016-11" db="EMBL/GenBank/DDBJ databases">
        <authorList>
            <person name="Jaros S."/>
            <person name="Januszkiewicz K."/>
            <person name="Wedrychowicz H."/>
        </authorList>
    </citation>
    <scope>NUCLEOTIDE SEQUENCE [LARGE SCALE GENOMIC DNA]</scope>
    <source>
        <strain evidence="1 2">DSM 21758</strain>
    </source>
</reference>
<dbReference type="Proteomes" id="UP000184310">
    <property type="component" value="Unassembled WGS sequence"/>
</dbReference>
<evidence type="ECO:0008006" key="3">
    <source>
        <dbReference type="Google" id="ProtNLM"/>
    </source>
</evidence>
<dbReference type="STRING" id="1121302.SAMN02745163_01562"/>
<keyword evidence="2" id="KW-1185">Reference proteome</keyword>
<organism evidence="1 2">
    <name type="scientific">Clostridium cavendishii DSM 21758</name>
    <dbReference type="NCBI Taxonomy" id="1121302"/>
    <lineage>
        <taxon>Bacteria</taxon>
        <taxon>Bacillati</taxon>
        <taxon>Bacillota</taxon>
        <taxon>Clostridia</taxon>
        <taxon>Eubacteriales</taxon>
        <taxon>Clostridiaceae</taxon>
        <taxon>Clostridium</taxon>
    </lineage>
</organism>
<dbReference type="OrthoDB" id="1690493at2"/>
<evidence type="ECO:0000313" key="2">
    <source>
        <dbReference type="Proteomes" id="UP000184310"/>
    </source>
</evidence>
<evidence type="ECO:0000313" key="1">
    <source>
        <dbReference type="EMBL" id="SHJ25055.1"/>
    </source>
</evidence>
<name>A0A1M6HSA5_9CLOT</name>
<proteinExistence type="predicted"/>
<gene>
    <name evidence="1" type="ORF">SAMN02745163_01562</name>
</gene>
<dbReference type="RefSeq" id="WP_072986119.1">
    <property type="nucleotide sequence ID" value="NZ_FQZB01000007.1"/>
</dbReference>
<protein>
    <recommendedName>
        <fullName evidence="3">Chloramphenicol resistance protein</fullName>
    </recommendedName>
</protein>
<dbReference type="EMBL" id="FQZB01000007">
    <property type="protein sequence ID" value="SHJ25055.1"/>
    <property type="molecule type" value="Genomic_DNA"/>
</dbReference>